<evidence type="ECO:0000256" key="1">
    <source>
        <dbReference type="SAM" id="SignalP"/>
    </source>
</evidence>
<keyword evidence="2" id="KW-1185">Reference proteome</keyword>
<organism evidence="2 3">
    <name type="scientific">Plectus sambesii</name>
    <dbReference type="NCBI Taxonomy" id="2011161"/>
    <lineage>
        <taxon>Eukaryota</taxon>
        <taxon>Metazoa</taxon>
        <taxon>Ecdysozoa</taxon>
        <taxon>Nematoda</taxon>
        <taxon>Chromadorea</taxon>
        <taxon>Plectida</taxon>
        <taxon>Plectina</taxon>
        <taxon>Plectoidea</taxon>
        <taxon>Plectidae</taxon>
        <taxon>Plectus</taxon>
    </lineage>
</organism>
<protein>
    <submittedName>
        <fullName evidence="3">Uncharacterized protein</fullName>
    </submittedName>
</protein>
<name>A0A914WMT5_9BILA</name>
<evidence type="ECO:0000313" key="2">
    <source>
        <dbReference type="Proteomes" id="UP000887566"/>
    </source>
</evidence>
<dbReference type="AlphaFoldDB" id="A0A914WMT5"/>
<reference evidence="3" key="1">
    <citation type="submission" date="2022-11" db="UniProtKB">
        <authorList>
            <consortium name="WormBaseParasite"/>
        </authorList>
    </citation>
    <scope>IDENTIFICATION</scope>
</reference>
<dbReference type="Proteomes" id="UP000887566">
    <property type="component" value="Unplaced"/>
</dbReference>
<feature type="chain" id="PRO_5037387195" evidence="1">
    <location>
        <begin position="25"/>
        <end position="248"/>
    </location>
</feature>
<feature type="signal peptide" evidence="1">
    <location>
        <begin position="1"/>
        <end position="24"/>
    </location>
</feature>
<proteinExistence type="predicted"/>
<dbReference type="WBParaSite" id="PSAMB.scaffold4622size16292.g24856.t1">
    <property type="protein sequence ID" value="PSAMB.scaffold4622size16292.g24856.t1"/>
    <property type="gene ID" value="PSAMB.scaffold4622size16292.g24856"/>
</dbReference>
<sequence>MVSRGFILMVFTIVFPSPFNGSSGTDACFRTIPSRDIIMSRNERVPCTVGTTPFGTFSPASGTQVPSGNAVTLTCNPATRTDDPAALTGTCTNGVLPNYSTCTPCPDDTWIFDSTTNRCFKGFFDPLAPAACDFTGFCQSHVPNFGVPVDVGQTLNIQKLFDAAQLGTITTGSVGMFIGIVDPITNEVYQLYTDLTPVPAASLTPFFGPGKPDADPTNSNQQIFFRPFGLDNEICGTAAMVCQLQLTE</sequence>
<evidence type="ECO:0000313" key="3">
    <source>
        <dbReference type="WBParaSite" id="PSAMB.scaffold4622size16292.g24856.t1"/>
    </source>
</evidence>
<accession>A0A914WMT5</accession>
<keyword evidence="1" id="KW-0732">Signal</keyword>